<evidence type="ECO:0000313" key="3">
    <source>
        <dbReference type="Proteomes" id="UP000887566"/>
    </source>
</evidence>
<organism evidence="3 4">
    <name type="scientific">Plectus sambesii</name>
    <dbReference type="NCBI Taxonomy" id="2011161"/>
    <lineage>
        <taxon>Eukaryota</taxon>
        <taxon>Metazoa</taxon>
        <taxon>Ecdysozoa</taxon>
        <taxon>Nematoda</taxon>
        <taxon>Chromadorea</taxon>
        <taxon>Plectida</taxon>
        <taxon>Plectina</taxon>
        <taxon>Plectoidea</taxon>
        <taxon>Plectidae</taxon>
        <taxon>Plectus</taxon>
    </lineage>
</organism>
<dbReference type="Proteomes" id="UP000887566">
    <property type="component" value="Unplaced"/>
</dbReference>
<feature type="domain" description="Integrase catalytic" evidence="2">
    <location>
        <begin position="47"/>
        <end position="195"/>
    </location>
</feature>
<dbReference type="Gene3D" id="3.30.420.10">
    <property type="entry name" value="Ribonuclease H-like superfamily/Ribonuclease H"/>
    <property type="match status" value="1"/>
</dbReference>
<name>A0A914X606_9BILA</name>
<dbReference type="Pfam" id="PF00665">
    <property type="entry name" value="rve"/>
    <property type="match status" value="1"/>
</dbReference>
<evidence type="ECO:0000259" key="2">
    <source>
        <dbReference type="PROSITE" id="PS50994"/>
    </source>
</evidence>
<dbReference type="PANTHER" id="PTHR37984">
    <property type="entry name" value="PROTEIN CBG26694"/>
    <property type="match status" value="1"/>
</dbReference>
<dbReference type="GO" id="GO:0003964">
    <property type="term" value="F:RNA-directed DNA polymerase activity"/>
    <property type="evidence" value="ECO:0007669"/>
    <property type="project" value="UniProtKB-EC"/>
</dbReference>
<dbReference type="AlphaFoldDB" id="A0A914X606"/>
<dbReference type="SUPFAM" id="SSF53098">
    <property type="entry name" value="Ribonuclease H-like"/>
    <property type="match status" value="1"/>
</dbReference>
<dbReference type="InterPro" id="IPR036397">
    <property type="entry name" value="RNaseH_sf"/>
</dbReference>
<dbReference type="InterPro" id="IPR001584">
    <property type="entry name" value="Integrase_cat-core"/>
</dbReference>
<evidence type="ECO:0000256" key="1">
    <source>
        <dbReference type="ARBA" id="ARBA00012493"/>
    </source>
</evidence>
<sequence>MQNNTYEHVKEWFYWDTMQEDIHAFIASCIKCLKNRLFKDQPVVLCPIPPPSNALSQWGMDFIKLPETEDGYNYLIIAIHHMTKWPEAQPLKSKTAADVLVFFKSLCMRFGYPQVLITDQGREFCNKDMDKFCSVNSTNHRVMSASRLQSNGLTKHMNQTIKNGLRKTLKGHHKEWPKFVNRVLYGIHLHRPRST</sequence>
<dbReference type="InterPro" id="IPR012337">
    <property type="entry name" value="RNaseH-like_sf"/>
</dbReference>
<dbReference type="GO" id="GO:0003676">
    <property type="term" value="F:nucleic acid binding"/>
    <property type="evidence" value="ECO:0007669"/>
    <property type="project" value="InterPro"/>
</dbReference>
<dbReference type="InterPro" id="IPR041588">
    <property type="entry name" value="Integrase_H2C2"/>
</dbReference>
<dbReference type="EC" id="2.7.7.49" evidence="1"/>
<protein>
    <recommendedName>
        <fullName evidence="1">RNA-directed DNA polymerase</fullName>
        <ecNumber evidence="1">2.7.7.49</ecNumber>
    </recommendedName>
</protein>
<dbReference type="Pfam" id="PF17921">
    <property type="entry name" value="Integrase_H2C2"/>
    <property type="match status" value="1"/>
</dbReference>
<dbReference type="WBParaSite" id="PSAMB.scaffold6158size10055.g29219.t1">
    <property type="protein sequence ID" value="PSAMB.scaffold6158size10055.g29219.t1"/>
    <property type="gene ID" value="PSAMB.scaffold6158size10055.g29219"/>
</dbReference>
<keyword evidence="3" id="KW-1185">Reference proteome</keyword>
<dbReference type="GO" id="GO:0015074">
    <property type="term" value="P:DNA integration"/>
    <property type="evidence" value="ECO:0007669"/>
    <property type="project" value="InterPro"/>
</dbReference>
<reference evidence="4" key="1">
    <citation type="submission" date="2022-11" db="UniProtKB">
        <authorList>
            <consortium name="WormBaseParasite"/>
        </authorList>
    </citation>
    <scope>IDENTIFICATION</scope>
</reference>
<dbReference type="PROSITE" id="PS50994">
    <property type="entry name" value="INTEGRASE"/>
    <property type="match status" value="1"/>
</dbReference>
<evidence type="ECO:0000313" key="4">
    <source>
        <dbReference type="WBParaSite" id="PSAMB.scaffold6158size10055.g29219.t1"/>
    </source>
</evidence>
<dbReference type="InterPro" id="IPR050951">
    <property type="entry name" value="Retrovirus_Pol_polyprotein"/>
</dbReference>
<dbReference type="Gene3D" id="1.10.340.70">
    <property type="match status" value="1"/>
</dbReference>
<proteinExistence type="predicted"/>
<dbReference type="PANTHER" id="PTHR37984:SF5">
    <property type="entry name" value="PROTEIN NYNRIN-LIKE"/>
    <property type="match status" value="1"/>
</dbReference>
<accession>A0A914X606</accession>